<accession>A0A9D1PAD3</accession>
<dbReference type="PROSITE" id="PS01124">
    <property type="entry name" value="HTH_ARAC_FAMILY_2"/>
    <property type="match status" value="1"/>
</dbReference>
<dbReference type="GO" id="GO:0043565">
    <property type="term" value="F:sequence-specific DNA binding"/>
    <property type="evidence" value="ECO:0007669"/>
    <property type="project" value="InterPro"/>
</dbReference>
<dbReference type="InterPro" id="IPR018771">
    <property type="entry name" value="PocR_dom"/>
</dbReference>
<organism evidence="5 6">
    <name type="scientific">Candidatus Ornithocaccomicrobium faecavium</name>
    <dbReference type="NCBI Taxonomy" id="2840890"/>
    <lineage>
        <taxon>Bacteria</taxon>
        <taxon>Bacillati</taxon>
        <taxon>Bacillota</taxon>
        <taxon>Clostridia</taxon>
        <taxon>Candidatus Ornithocaccomicrobium</taxon>
    </lineage>
</organism>
<keyword evidence="3" id="KW-0804">Transcription</keyword>
<dbReference type="AlphaFoldDB" id="A0A9D1PAD3"/>
<evidence type="ECO:0000313" key="5">
    <source>
        <dbReference type="EMBL" id="HIV28967.1"/>
    </source>
</evidence>
<gene>
    <name evidence="5" type="ORF">IAA64_13475</name>
</gene>
<proteinExistence type="predicted"/>
<keyword evidence="1" id="KW-0805">Transcription regulation</keyword>
<dbReference type="InterPro" id="IPR018060">
    <property type="entry name" value="HTH_AraC"/>
</dbReference>
<dbReference type="SMART" id="SM00342">
    <property type="entry name" value="HTH_ARAC"/>
    <property type="match status" value="1"/>
</dbReference>
<dbReference type="Pfam" id="PF10114">
    <property type="entry name" value="PocR"/>
    <property type="match status" value="1"/>
</dbReference>
<evidence type="ECO:0000256" key="3">
    <source>
        <dbReference type="ARBA" id="ARBA00023163"/>
    </source>
</evidence>
<dbReference type="Proteomes" id="UP000886884">
    <property type="component" value="Unassembled WGS sequence"/>
</dbReference>
<dbReference type="PANTHER" id="PTHR43280">
    <property type="entry name" value="ARAC-FAMILY TRANSCRIPTIONAL REGULATOR"/>
    <property type="match status" value="1"/>
</dbReference>
<evidence type="ECO:0000256" key="2">
    <source>
        <dbReference type="ARBA" id="ARBA00023125"/>
    </source>
</evidence>
<evidence type="ECO:0000259" key="4">
    <source>
        <dbReference type="PROSITE" id="PS01124"/>
    </source>
</evidence>
<protein>
    <submittedName>
        <fullName evidence="5">Helix-turn-helix domain-containing protein</fullName>
    </submittedName>
</protein>
<reference evidence="5" key="2">
    <citation type="journal article" date="2021" name="PeerJ">
        <title>Extensive microbial diversity within the chicken gut microbiome revealed by metagenomics and culture.</title>
        <authorList>
            <person name="Gilroy R."/>
            <person name="Ravi A."/>
            <person name="Getino M."/>
            <person name="Pursley I."/>
            <person name="Horton D.L."/>
            <person name="Alikhan N.F."/>
            <person name="Baker D."/>
            <person name="Gharbi K."/>
            <person name="Hall N."/>
            <person name="Watson M."/>
            <person name="Adriaenssens E.M."/>
            <person name="Foster-Nyarko E."/>
            <person name="Jarju S."/>
            <person name="Secka A."/>
            <person name="Antonio M."/>
            <person name="Oren A."/>
            <person name="Chaudhuri R.R."/>
            <person name="La Ragione R."/>
            <person name="Hildebrand F."/>
            <person name="Pallen M.J."/>
        </authorList>
    </citation>
    <scope>NUCLEOTIDE SEQUENCE</scope>
    <source>
        <strain evidence="5">CHK183-6373</strain>
    </source>
</reference>
<name>A0A9D1PAD3_9FIRM</name>
<reference evidence="5" key="1">
    <citation type="submission" date="2020-10" db="EMBL/GenBank/DDBJ databases">
        <authorList>
            <person name="Gilroy R."/>
        </authorList>
    </citation>
    <scope>NUCLEOTIDE SEQUENCE</scope>
    <source>
        <strain evidence="5">CHK183-6373</strain>
    </source>
</reference>
<dbReference type="PRINTS" id="PR00032">
    <property type="entry name" value="HTHARAC"/>
</dbReference>
<dbReference type="GO" id="GO:0003700">
    <property type="term" value="F:DNA-binding transcription factor activity"/>
    <property type="evidence" value="ECO:0007669"/>
    <property type="project" value="InterPro"/>
</dbReference>
<dbReference type="InterPro" id="IPR018062">
    <property type="entry name" value="HTH_AraC-typ_CS"/>
</dbReference>
<dbReference type="PANTHER" id="PTHR43280:SF2">
    <property type="entry name" value="HTH-TYPE TRANSCRIPTIONAL REGULATOR EXSA"/>
    <property type="match status" value="1"/>
</dbReference>
<dbReference type="EMBL" id="DVOT01000245">
    <property type="protein sequence ID" value="HIV28967.1"/>
    <property type="molecule type" value="Genomic_DNA"/>
</dbReference>
<dbReference type="InterPro" id="IPR020449">
    <property type="entry name" value="Tscrpt_reg_AraC-type_HTH"/>
</dbReference>
<evidence type="ECO:0000313" key="6">
    <source>
        <dbReference type="Proteomes" id="UP000886884"/>
    </source>
</evidence>
<dbReference type="Pfam" id="PF12833">
    <property type="entry name" value="HTH_18"/>
    <property type="match status" value="1"/>
</dbReference>
<feature type="domain" description="HTH araC/xylS-type" evidence="4">
    <location>
        <begin position="197"/>
        <end position="295"/>
    </location>
</feature>
<comment type="caution">
    <text evidence="5">The sequence shown here is derived from an EMBL/GenBank/DDBJ whole genome shotgun (WGS) entry which is preliminary data.</text>
</comment>
<keyword evidence="2" id="KW-0238">DNA-binding</keyword>
<sequence>MDGKYDGLIRFIRFTEKDLNVKICIKDYVDFIFVDRELNMGLRDNLVHGNPFCMYMKSDGDVYLKCTSMGQGVMRRLERDPRAYCGVCHAGVKEYVCPIWSDGRLIGSVNAGVFAAEKRYVRRYLERVCRKSHLEVERALELYKTCISASQVDEERLFVNLEMIANAFSLIFARVNVHGEYVAMRPSTVIMHNSIISDALEYLKQNYLEDLHASDVAAYCHCSISCLSHLFKSRVGTSLPLYIAKLRVDFAREELTNSRAPVSVVAERAGFSDPNYFSRIFTQYVGLTPSQYRKRFSQKSLQS</sequence>
<evidence type="ECO:0000256" key="1">
    <source>
        <dbReference type="ARBA" id="ARBA00023015"/>
    </source>
</evidence>
<dbReference type="PROSITE" id="PS00041">
    <property type="entry name" value="HTH_ARAC_FAMILY_1"/>
    <property type="match status" value="1"/>
</dbReference>
<dbReference type="InterPro" id="IPR009057">
    <property type="entry name" value="Homeodomain-like_sf"/>
</dbReference>
<dbReference type="SUPFAM" id="SSF46689">
    <property type="entry name" value="Homeodomain-like"/>
    <property type="match status" value="2"/>
</dbReference>
<dbReference type="Gene3D" id="1.10.10.60">
    <property type="entry name" value="Homeodomain-like"/>
    <property type="match status" value="2"/>
</dbReference>